<dbReference type="PROSITE" id="PS50261">
    <property type="entry name" value="G_PROTEIN_RECEP_F2_4"/>
    <property type="match status" value="1"/>
</dbReference>
<keyword evidence="12" id="KW-1185">Reference proteome</keyword>
<dbReference type="PANTHER" id="PTHR23112">
    <property type="entry name" value="G PROTEIN-COUPLED RECEPTOR 157-RELATED"/>
    <property type="match status" value="1"/>
</dbReference>
<evidence type="ECO:0000313" key="12">
    <source>
        <dbReference type="Proteomes" id="UP001472866"/>
    </source>
</evidence>
<evidence type="ECO:0000256" key="3">
    <source>
        <dbReference type="ARBA" id="ARBA00022989"/>
    </source>
</evidence>
<dbReference type="Pfam" id="PF05462">
    <property type="entry name" value="Dicty_CAR"/>
    <property type="match status" value="1"/>
</dbReference>
<keyword evidence="4" id="KW-0297">G-protein coupled receptor</keyword>
<dbReference type="PRINTS" id="PR02000">
    <property type="entry name" value="GCR1PLANT"/>
</dbReference>
<evidence type="ECO:0000313" key="11">
    <source>
        <dbReference type="EMBL" id="WZN61670.1"/>
    </source>
</evidence>
<reference evidence="11 12" key="1">
    <citation type="submission" date="2024-03" db="EMBL/GenBank/DDBJ databases">
        <title>Complete genome sequence of the green alga Chloropicon roscoffensis RCC1871.</title>
        <authorList>
            <person name="Lemieux C."/>
            <person name="Pombert J.-F."/>
            <person name="Otis C."/>
            <person name="Turmel M."/>
        </authorList>
    </citation>
    <scope>NUCLEOTIDE SEQUENCE [LARGE SCALE GENOMIC DNA]</scope>
    <source>
        <strain evidence="11 12">RCC1871</strain>
    </source>
</reference>
<evidence type="ECO:0000256" key="8">
    <source>
        <dbReference type="SAM" id="MobiDB-lite"/>
    </source>
</evidence>
<keyword evidence="7" id="KW-0807">Transducer</keyword>
<dbReference type="SUPFAM" id="SSF81321">
    <property type="entry name" value="Family A G protein-coupled receptor-like"/>
    <property type="match status" value="1"/>
</dbReference>
<dbReference type="InterPro" id="IPR022343">
    <property type="entry name" value="GCR1-cAMP_receptor"/>
</dbReference>
<sequence length="328" mass="37084">MGAKQLSEADQETLTVINQVFSAFSVCGSAIIITSYVLFPSLRKFSYKLVLFLSLSDLFNQGSSFFGNPTDDKALCTIQALSIQFWSVASFLWTGAIAYVLRSTVIDKRTDIEASYRKMHYIIWSLAGSSAIIPSWKYEPTGAWCWIEGANLEGKIMRFVFYYAPLWFCIGYNCFAYISVIRFLRRVQLLANSISSQEKTQPRYEMKAISRLGWYPSILVFCHTFATINRIQNWVEPHHPSFALFVLHTISQSLTGALNCVAYGLNSAVRSAWFEKFPFLKALGACCGKQSNKFHKFENEMSTITDPSERDAELVPENGVGDEKPNSL</sequence>
<keyword evidence="6 11" id="KW-0675">Receptor</keyword>
<evidence type="ECO:0000256" key="4">
    <source>
        <dbReference type="ARBA" id="ARBA00023040"/>
    </source>
</evidence>
<organism evidence="11 12">
    <name type="scientific">Chloropicon roscoffensis</name>
    <dbReference type="NCBI Taxonomy" id="1461544"/>
    <lineage>
        <taxon>Eukaryota</taxon>
        <taxon>Viridiplantae</taxon>
        <taxon>Chlorophyta</taxon>
        <taxon>Chloropicophyceae</taxon>
        <taxon>Chloropicales</taxon>
        <taxon>Chloropicaceae</taxon>
        <taxon>Chloropicon</taxon>
    </lineage>
</organism>
<dbReference type="Proteomes" id="UP001472866">
    <property type="component" value="Chromosome 04"/>
</dbReference>
<dbReference type="InterPro" id="IPR017981">
    <property type="entry name" value="GPCR_2-like_7TM"/>
</dbReference>
<dbReference type="PANTHER" id="PTHR23112:SF0">
    <property type="entry name" value="TRANSMEMBRANE PROTEIN 116"/>
    <property type="match status" value="1"/>
</dbReference>
<dbReference type="PRINTS" id="PR02001">
    <property type="entry name" value="GCR1CAMPR"/>
</dbReference>
<dbReference type="EMBL" id="CP151504">
    <property type="protein sequence ID" value="WZN61670.1"/>
    <property type="molecule type" value="Genomic_DNA"/>
</dbReference>
<evidence type="ECO:0000256" key="5">
    <source>
        <dbReference type="ARBA" id="ARBA00023136"/>
    </source>
</evidence>
<dbReference type="GO" id="GO:0007166">
    <property type="term" value="P:cell surface receptor signaling pathway"/>
    <property type="evidence" value="ECO:0007669"/>
    <property type="project" value="InterPro"/>
</dbReference>
<proteinExistence type="predicted"/>
<keyword evidence="5 9" id="KW-0472">Membrane</keyword>
<comment type="subcellular location">
    <subcellularLocation>
        <location evidence="1">Membrane</location>
        <topology evidence="1">Multi-pass membrane protein</topology>
    </subcellularLocation>
</comment>
<evidence type="ECO:0000256" key="1">
    <source>
        <dbReference type="ARBA" id="ARBA00004141"/>
    </source>
</evidence>
<dbReference type="AlphaFoldDB" id="A0AAX4P7W1"/>
<feature type="transmembrane region" description="Helical" evidence="9">
    <location>
        <begin position="83"/>
        <end position="101"/>
    </location>
</feature>
<dbReference type="InterPro" id="IPR022340">
    <property type="entry name" value="GPCR_GCR1_put"/>
</dbReference>
<dbReference type="Gene3D" id="1.20.1070.10">
    <property type="entry name" value="Rhodopsin 7-helix transmembrane proteins"/>
    <property type="match status" value="1"/>
</dbReference>
<evidence type="ECO:0000256" key="2">
    <source>
        <dbReference type="ARBA" id="ARBA00022692"/>
    </source>
</evidence>
<accession>A0AAX4P7W1</accession>
<feature type="transmembrane region" description="Helical" evidence="9">
    <location>
        <begin position="159"/>
        <end position="180"/>
    </location>
</feature>
<evidence type="ECO:0000256" key="9">
    <source>
        <dbReference type="SAM" id="Phobius"/>
    </source>
</evidence>
<keyword evidence="2 9" id="KW-0812">Transmembrane</keyword>
<feature type="domain" description="G-protein coupled receptors family 2 profile 2" evidence="10">
    <location>
        <begin position="14"/>
        <end position="267"/>
    </location>
</feature>
<evidence type="ECO:0000256" key="7">
    <source>
        <dbReference type="ARBA" id="ARBA00023224"/>
    </source>
</evidence>
<dbReference type="GO" id="GO:0004930">
    <property type="term" value="F:G protein-coupled receptor activity"/>
    <property type="evidence" value="ECO:0007669"/>
    <property type="project" value="UniProtKB-KW"/>
</dbReference>
<name>A0AAX4P7W1_9CHLO</name>
<gene>
    <name evidence="11" type="ORF">HKI87_04g32050</name>
</gene>
<dbReference type="GO" id="GO:0007189">
    <property type="term" value="P:adenylate cyclase-activating G protein-coupled receptor signaling pathway"/>
    <property type="evidence" value="ECO:0007669"/>
    <property type="project" value="TreeGrafter"/>
</dbReference>
<feature type="transmembrane region" description="Helical" evidence="9">
    <location>
        <begin position="20"/>
        <end position="39"/>
    </location>
</feature>
<protein>
    <submittedName>
        <fullName evidence="11">G-protein coupled receptor</fullName>
    </submittedName>
</protein>
<evidence type="ECO:0000259" key="10">
    <source>
        <dbReference type="PROSITE" id="PS50261"/>
    </source>
</evidence>
<evidence type="ECO:0000256" key="6">
    <source>
        <dbReference type="ARBA" id="ARBA00023170"/>
    </source>
</evidence>
<dbReference type="GO" id="GO:0005886">
    <property type="term" value="C:plasma membrane"/>
    <property type="evidence" value="ECO:0007669"/>
    <property type="project" value="TreeGrafter"/>
</dbReference>
<feature type="region of interest" description="Disordered" evidence="8">
    <location>
        <begin position="300"/>
        <end position="328"/>
    </location>
</feature>
<keyword evidence="3 9" id="KW-1133">Transmembrane helix</keyword>